<sequence length="966" mass="104373">MLSLLLGLLSCGLSVLALQESDAGVIDWHRPLIGLPLAPPIFHHANVNGTTQSVLIVPTASNVLAALNATDGSVVWRHVFDAADGLATMRVAGDAVAALSGPGASNLRVFEALTGLLVSEKRVSAPVEGAQSGVDIAFEQSSGDSFVLNTNSVSRFGTKEWKNAEKLGEAVTTYSQLVHQPDALYAVGQSNQAFCLYLSSYDPETGAHIEHTYKHLPPRVESFLTAADVVVWVDPVTQSLGFVQLVPTLKNPIRTERQLKWIAVIDVDLGRSGMFVGVLADGAARVLKIKEGGVVESVHVFPANDGSEAMFAGGVNAEGHPYVVRMWESASGATAAEIYSAQLEGSVETSFLVPDYKYGEVVKLGIDGSKLVIGTTTGAIQLWDAGQLVWAREDGLSGIDVAAFVELPLPERVARADSGESFFSRLQRQITDAKDFPHYLAAFAQRFVTGTQEEIVVSAANGALVRDAFGFHQILVAATAHGSVFGLDSATGKILWSRVFGLGWAGAGVGGTVRPLKIYLVEGEAESKAVIIIAQRKAANGLVDTVLFKIDPLTGASMIDVEQDSDRLLEGTDVISGPLTEAFRLPNSDIIMLIDDYFQIIPYPNTAKSSAAIAKLAPKLYMPFIEKFSDGPRVVGHSLKLDPNMSDNYLAFRTWGLALPRTETLAGLVRPHVGPVASLGKVLGNRTTLYKYLNPRMFVVLTQDNAADEAAGCGLRVVDGAKGSVVYEAVLPRGEGGLCDVRATLVENWLVYHYYDAQVVAQGDTKGWRVVTVELYEGLLDEKTQSSDMSAFSADVMKVEPLEQAYVFFHGISAIGTTSTKFGITSKDIIVATHNHKIQAIPRRLLNPRRPKNRAPTAEEQQEEQLIPYDVLLPEDPRRTISHNYDVAGIRHIISAPALLESTSLVFAYGLDLFLTRVAPSSTFDILSESFNKVQLVLTVFGLGVGIAIAKPMMRRKMLREKWYQK</sequence>
<proteinExistence type="inferred from homology"/>
<dbReference type="InterPro" id="IPR058545">
    <property type="entry name" value="Beta-prop_EMC1_1st"/>
</dbReference>
<evidence type="ECO:0000256" key="11">
    <source>
        <dbReference type="SAM" id="Phobius"/>
    </source>
</evidence>
<dbReference type="Pfam" id="PF25293">
    <property type="entry name" value="Beta-prop_EMC1_N"/>
    <property type="match status" value="1"/>
</dbReference>
<evidence type="ECO:0000256" key="9">
    <source>
        <dbReference type="ARBA" id="ARBA00023136"/>
    </source>
</evidence>
<feature type="chain" id="PRO_5042236668" description="ER membrane protein complex subunit 1" evidence="12">
    <location>
        <begin position="18"/>
        <end position="966"/>
    </location>
</feature>
<dbReference type="SUPFAM" id="SSF50998">
    <property type="entry name" value="Quinoprotein alcohol dehydrogenase-like"/>
    <property type="match status" value="1"/>
</dbReference>
<evidence type="ECO:0000256" key="1">
    <source>
        <dbReference type="ARBA" id="ARBA00004115"/>
    </source>
</evidence>
<dbReference type="EMBL" id="CAVNYO010000122">
    <property type="protein sequence ID" value="CAK5267441.1"/>
    <property type="molecule type" value="Genomic_DNA"/>
</dbReference>
<keyword evidence="5 11" id="KW-0812">Transmembrane</keyword>
<comment type="similarity">
    <text evidence="2">Belongs to the EMC1 family.</text>
</comment>
<keyword evidence="6 12" id="KW-0732">Signal</keyword>
<accession>A0AAD2H1E1</accession>
<feature type="transmembrane region" description="Helical" evidence="11">
    <location>
        <begin position="936"/>
        <end position="954"/>
    </location>
</feature>
<evidence type="ECO:0000256" key="2">
    <source>
        <dbReference type="ARBA" id="ARBA00007904"/>
    </source>
</evidence>
<evidence type="ECO:0000256" key="7">
    <source>
        <dbReference type="ARBA" id="ARBA00022824"/>
    </source>
</evidence>
<dbReference type="Gene3D" id="2.130.10.10">
    <property type="entry name" value="YVTN repeat-like/Quinoprotein amine dehydrogenase"/>
    <property type="match status" value="1"/>
</dbReference>
<dbReference type="GO" id="GO:0072546">
    <property type="term" value="C:EMC complex"/>
    <property type="evidence" value="ECO:0007669"/>
    <property type="project" value="InterPro"/>
</dbReference>
<evidence type="ECO:0000256" key="12">
    <source>
        <dbReference type="SAM" id="SignalP"/>
    </source>
</evidence>
<keyword evidence="10" id="KW-0325">Glycoprotein</keyword>
<evidence type="ECO:0000256" key="3">
    <source>
        <dbReference type="ARBA" id="ARBA00011276"/>
    </source>
</evidence>
<evidence type="ECO:0000256" key="10">
    <source>
        <dbReference type="ARBA" id="ARBA00023180"/>
    </source>
</evidence>
<dbReference type="PANTHER" id="PTHR21573">
    <property type="entry name" value="ER MEMBRANE PROTEIN COMPLEX SUBUNIT 1"/>
    <property type="match status" value="1"/>
</dbReference>
<keyword evidence="16" id="KW-1185">Reference proteome</keyword>
<evidence type="ECO:0000256" key="8">
    <source>
        <dbReference type="ARBA" id="ARBA00022989"/>
    </source>
</evidence>
<dbReference type="PANTHER" id="PTHR21573:SF0">
    <property type="entry name" value="ER MEMBRANE PROTEIN COMPLEX SUBUNIT 1"/>
    <property type="match status" value="1"/>
</dbReference>
<evidence type="ECO:0000256" key="5">
    <source>
        <dbReference type="ARBA" id="ARBA00022692"/>
    </source>
</evidence>
<comment type="caution">
    <text evidence="15">The sequence shown here is derived from an EMBL/GenBank/DDBJ whole genome shotgun (WGS) entry which is preliminary data.</text>
</comment>
<evidence type="ECO:0000313" key="16">
    <source>
        <dbReference type="Proteomes" id="UP001295794"/>
    </source>
</evidence>
<dbReference type="Pfam" id="PF07774">
    <property type="entry name" value="EMC1_C"/>
    <property type="match status" value="1"/>
</dbReference>
<feature type="domain" description="EMC1 first beta-propeller" evidence="14">
    <location>
        <begin position="17"/>
        <end position="394"/>
    </location>
</feature>
<keyword evidence="7" id="KW-0256">Endoplasmic reticulum</keyword>
<dbReference type="AlphaFoldDB" id="A0AAD2H1E1"/>
<evidence type="ECO:0000256" key="6">
    <source>
        <dbReference type="ARBA" id="ARBA00022729"/>
    </source>
</evidence>
<keyword evidence="8 11" id="KW-1133">Transmembrane helix</keyword>
<dbReference type="Proteomes" id="UP001295794">
    <property type="component" value="Unassembled WGS sequence"/>
</dbReference>
<dbReference type="InterPro" id="IPR011678">
    <property type="entry name" value="EMC1_C"/>
</dbReference>
<evidence type="ECO:0000256" key="4">
    <source>
        <dbReference type="ARBA" id="ARBA00020824"/>
    </source>
</evidence>
<comment type="subcellular location">
    <subcellularLocation>
        <location evidence="1">Endoplasmic reticulum membrane</location>
        <topology evidence="1">Single-pass type I membrane protein</topology>
    </subcellularLocation>
</comment>
<reference evidence="15" key="1">
    <citation type="submission" date="2023-11" db="EMBL/GenBank/DDBJ databases">
        <authorList>
            <person name="De Vega J J."/>
            <person name="De Vega J J."/>
        </authorList>
    </citation>
    <scope>NUCLEOTIDE SEQUENCE</scope>
</reference>
<name>A0AAD2H1E1_9AGAR</name>
<evidence type="ECO:0000313" key="15">
    <source>
        <dbReference type="EMBL" id="CAK5267441.1"/>
    </source>
</evidence>
<gene>
    <name evidence="15" type="ORF">MYCIT1_LOCUS9948</name>
</gene>
<dbReference type="InterPro" id="IPR015943">
    <property type="entry name" value="WD40/YVTN_repeat-like_dom_sf"/>
</dbReference>
<dbReference type="GO" id="GO:0034975">
    <property type="term" value="P:protein folding in endoplasmic reticulum"/>
    <property type="evidence" value="ECO:0007669"/>
    <property type="project" value="TreeGrafter"/>
</dbReference>
<feature type="domain" description="ER membrane protein complex subunit 1 C-terminal" evidence="13">
    <location>
        <begin position="747"/>
        <end position="963"/>
    </location>
</feature>
<dbReference type="InterPro" id="IPR011047">
    <property type="entry name" value="Quinoprotein_ADH-like_sf"/>
</dbReference>
<organism evidence="15 16">
    <name type="scientific">Mycena citricolor</name>
    <dbReference type="NCBI Taxonomy" id="2018698"/>
    <lineage>
        <taxon>Eukaryota</taxon>
        <taxon>Fungi</taxon>
        <taxon>Dikarya</taxon>
        <taxon>Basidiomycota</taxon>
        <taxon>Agaricomycotina</taxon>
        <taxon>Agaricomycetes</taxon>
        <taxon>Agaricomycetidae</taxon>
        <taxon>Agaricales</taxon>
        <taxon>Marasmiineae</taxon>
        <taxon>Mycenaceae</taxon>
        <taxon>Mycena</taxon>
    </lineage>
</organism>
<comment type="subunit">
    <text evidence="3">Component of the ER membrane protein complex (EMC).</text>
</comment>
<dbReference type="InterPro" id="IPR026895">
    <property type="entry name" value="EMC1"/>
</dbReference>
<protein>
    <recommendedName>
        <fullName evidence="4">ER membrane protein complex subunit 1</fullName>
    </recommendedName>
</protein>
<evidence type="ECO:0000259" key="14">
    <source>
        <dbReference type="Pfam" id="PF25293"/>
    </source>
</evidence>
<evidence type="ECO:0000259" key="13">
    <source>
        <dbReference type="Pfam" id="PF07774"/>
    </source>
</evidence>
<keyword evidence="9 11" id="KW-0472">Membrane</keyword>
<feature type="signal peptide" evidence="12">
    <location>
        <begin position="1"/>
        <end position="17"/>
    </location>
</feature>